<dbReference type="EMBL" id="PP410058">
    <property type="protein sequence ID" value="WZK92803.1"/>
    <property type="molecule type" value="Genomic_DNA"/>
</dbReference>
<name>A0AAU6S501_9VIRU</name>
<evidence type="ECO:0000313" key="1">
    <source>
        <dbReference type="EMBL" id="WZK92803.1"/>
    </source>
</evidence>
<proteinExistence type="predicted"/>
<accession>A0AAU6S501</accession>
<reference evidence="1" key="1">
    <citation type="journal article" date="2024" name="Microbiol. Spectr.">
        <title>Full-genome sequencing of dozens of new DNA viruses found in Spanish bat feces.</title>
        <authorList>
            <person name="Buigues J."/>
            <person name="Vinals A."/>
            <person name="Martinez-Recio R."/>
            <person name="Monros J.S."/>
            <person name="Sanjuan R."/>
            <person name="Cuevas J.M."/>
        </authorList>
    </citation>
    <scope>NUCLEOTIDE SEQUENCE</scope>
    <source>
        <strain evidence="1">MAVG15</strain>
    </source>
</reference>
<dbReference type="InterPro" id="IPR057000">
    <property type="entry name" value="Smaco_capsid"/>
</dbReference>
<protein>
    <submittedName>
        <fullName evidence="1">Capsid protein</fullName>
    </submittedName>
</protein>
<sequence>MLVPSASRLHRDYPLLYVMLADVVQQAHHWVPCVVILSWHCYHVCFHAWSSEVIYINPYYSSVHNIVQEYAKWHIIGLEGAMRTGTRLAPAEGRPTATGDTGGNPMVFVKVSETYDLSTNVGKMGIVGIHTPKGDLISRLWGGLAMQHKYVRFHSCDVTMACASLLPADPLQIGQEAGAIAPQDMFNPILYKAVSNDSMSNLQAFLSATATRDSQIGTAKGSVVDINDPNFQFNDSTPINQFDMYYALLGNPDGFRKAMPQAGLEMRGLYPLVYQVVSNYGVNTAGMTESDAIGNNSNPSNPIYGPDFQDATTPLDISNIQLRGPAMRMPRVNTTYLPYNSAQNAPLSGKANLNFGDTTRGMPPCYVAMIILPPATLNKLYYRLKVTWTIEFTELRSLDEISNWRGMSEIGVEAYATDYVEQSQALMSDMESMVDVGNANIHKIMEGR</sequence>
<organism evidence="1">
    <name type="scientific">Myotis mistacinus feces associated smacovirus 3</name>
    <dbReference type="NCBI Taxonomy" id="3140001"/>
    <lineage>
        <taxon>Viruses</taxon>
        <taxon>Monodnaviria</taxon>
        <taxon>Shotokuvirae</taxon>
        <taxon>Cressdnaviricota</taxon>
        <taxon>Arfiviricetes</taxon>
        <taxon>Cremevirales</taxon>
        <taxon>Smacoviridae</taxon>
    </lineage>
</organism>
<reference evidence="1" key="2">
    <citation type="submission" date="2024-02" db="EMBL/GenBank/DDBJ databases">
        <authorList>
            <person name="Buigues J."/>
            <person name="Vinals A."/>
            <person name="Martinez-Recio R."/>
            <person name="S Monros J."/>
            <person name="Sanjuan R."/>
            <person name="Cuevas J.M."/>
        </authorList>
    </citation>
    <scope>NUCLEOTIDE SEQUENCE</scope>
    <source>
        <strain evidence="1">MAVG15</strain>
    </source>
</reference>
<dbReference type="Pfam" id="PF23784">
    <property type="entry name" value="Smaco_capsid"/>
    <property type="match status" value="1"/>
</dbReference>